<dbReference type="PANTHER" id="PTHR30023:SF0">
    <property type="entry name" value="PENICILLIN-SENSITIVE CARBOXYPEPTIDASE A"/>
    <property type="match status" value="1"/>
</dbReference>
<dbReference type="PANTHER" id="PTHR30023">
    <property type="entry name" value="D-ALANYL-D-ALANINE CARBOXYPEPTIDASE"/>
    <property type="match status" value="1"/>
</dbReference>
<keyword evidence="3" id="KW-0121">Carboxypeptidase</keyword>
<dbReference type="KEGG" id="ppru:FDP22_17525"/>
<reference evidence="3 4" key="1">
    <citation type="submission" date="2019-06" db="EMBL/GenBank/DDBJ databases">
        <title>Genome sequence of Rhodobacteraceae bacterium D4M1.</title>
        <authorList>
            <person name="Cao J."/>
        </authorList>
    </citation>
    <scope>NUCLEOTIDE SEQUENCE [LARGE SCALE GENOMIC DNA]</scope>
    <source>
        <strain evidence="3 4">D4M1</strain>
    </source>
</reference>
<protein>
    <submittedName>
        <fullName evidence="3">D-alanyl-D-alanine carboxypeptidase/D-alanyl-D-alanine-endopeptidase</fullName>
        <ecNumber evidence="3">3.4.16.4</ecNumber>
    </submittedName>
</protein>
<dbReference type="GO" id="GO:0009002">
    <property type="term" value="F:serine-type D-Ala-D-Ala carboxypeptidase activity"/>
    <property type="evidence" value="ECO:0007669"/>
    <property type="project" value="UniProtKB-EC"/>
</dbReference>
<dbReference type="Gene3D" id="3.50.80.20">
    <property type="entry name" value="D-Ala-D-Ala carboxypeptidase C, peptidase S13"/>
    <property type="match status" value="1"/>
</dbReference>
<keyword evidence="4" id="KW-1185">Reference proteome</keyword>
<sequence>MDVESGTVLEAFDPDGQFIPASVSKVPTTLYALETLGTDHRFVTRLCATGLLSGRGLDGDLVLSGSGDPTLDTDGLAALADQAVRAGVTDITGRLNIDASALPLLREIDPQQPEYVAYNPSISGLNVNYNRVFFQWDKAGGARELSLEARARRFSPEVTGISISAVPSQSPVFVWNWQAPKEIWTVSERALGKDGGRWLPVRNPVGYASDVFRHVAQVQGLTLPRGTPGVTAGAELGRWESDRLDTIIRDMLRYSTNITAEALGLTASRARGLAPQTLAESGAAMTAWLRDYAGLKGPVNFANHSGLTSDTRVSPLQMVTLLAAAERRTPGRLRGLMHDVPLQAGPREREIPFTGIAAAKTGTLNFVRGLAGYFEGPNGRRYAFAIFSAEMEARSKAANDSVETPPGSRPWIARSRYQERMLLRSWVARFAA</sequence>
<dbReference type="InterPro" id="IPR000667">
    <property type="entry name" value="Peptidase_S13"/>
</dbReference>
<dbReference type="AlphaFoldDB" id="A0A5B8G3P9"/>
<dbReference type="EMBL" id="CP040818">
    <property type="protein sequence ID" value="QDL93423.1"/>
    <property type="molecule type" value="Genomic_DNA"/>
</dbReference>
<dbReference type="EC" id="3.4.16.4" evidence="3"/>
<dbReference type="InterPro" id="IPR012338">
    <property type="entry name" value="Beta-lactam/transpept-like"/>
</dbReference>
<dbReference type="GO" id="GO:0006508">
    <property type="term" value="P:proteolysis"/>
    <property type="evidence" value="ECO:0007669"/>
    <property type="project" value="InterPro"/>
</dbReference>
<dbReference type="Proteomes" id="UP000305888">
    <property type="component" value="Chromosome"/>
</dbReference>
<name>A0A5B8G3P9_9RHOB</name>
<evidence type="ECO:0000313" key="3">
    <source>
        <dbReference type="EMBL" id="QDL93423.1"/>
    </source>
</evidence>
<comment type="similarity">
    <text evidence="1">Belongs to the peptidase S13 family.</text>
</comment>
<proteinExistence type="inferred from homology"/>
<evidence type="ECO:0000256" key="1">
    <source>
        <dbReference type="ARBA" id="ARBA00006096"/>
    </source>
</evidence>
<keyword evidence="2 3" id="KW-0378">Hydrolase</keyword>
<dbReference type="Pfam" id="PF02113">
    <property type="entry name" value="Peptidase_S13"/>
    <property type="match status" value="1"/>
</dbReference>
<dbReference type="OrthoDB" id="5372081at2"/>
<dbReference type="GO" id="GO:0000270">
    <property type="term" value="P:peptidoglycan metabolic process"/>
    <property type="evidence" value="ECO:0007669"/>
    <property type="project" value="TreeGrafter"/>
</dbReference>
<keyword evidence="3" id="KW-0645">Protease</keyword>
<organism evidence="3 4">
    <name type="scientific">Paroceanicella profunda</name>
    <dbReference type="NCBI Taxonomy" id="2579971"/>
    <lineage>
        <taxon>Bacteria</taxon>
        <taxon>Pseudomonadati</taxon>
        <taxon>Pseudomonadota</taxon>
        <taxon>Alphaproteobacteria</taxon>
        <taxon>Rhodobacterales</taxon>
        <taxon>Paracoccaceae</taxon>
        <taxon>Paroceanicella</taxon>
    </lineage>
</organism>
<accession>A0A5B8G3P9</accession>
<evidence type="ECO:0000313" key="4">
    <source>
        <dbReference type="Proteomes" id="UP000305888"/>
    </source>
</evidence>
<dbReference type="RefSeq" id="WP_138575939.1">
    <property type="nucleotide sequence ID" value="NZ_CP040818.1"/>
</dbReference>
<dbReference type="Gene3D" id="3.40.710.10">
    <property type="entry name" value="DD-peptidase/beta-lactamase superfamily"/>
    <property type="match status" value="1"/>
</dbReference>
<dbReference type="SUPFAM" id="SSF56601">
    <property type="entry name" value="beta-lactamase/transpeptidase-like"/>
    <property type="match status" value="1"/>
</dbReference>
<dbReference type="PRINTS" id="PR00922">
    <property type="entry name" value="DADACBPTASE3"/>
</dbReference>
<dbReference type="NCBIfam" id="TIGR00666">
    <property type="entry name" value="PBP4"/>
    <property type="match status" value="1"/>
</dbReference>
<gene>
    <name evidence="3" type="primary">dacB</name>
    <name evidence="3" type="ORF">FDP22_17525</name>
</gene>
<evidence type="ECO:0000256" key="2">
    <source>
        <dbReference type="ARBA" id="ARBA00022801"/>
    </source>
</evidence>